<dbReference type="EMBL" id="JAWIZZ010000047">
    <property type="protein sequence ID" value="KAK5779394.1"/>
    <property type="molecule type" value="Genomic_DNA"/>
</dbReference>
<feature type="region of interest" description="Disordered" evidence="1">
    <location>
        <begin position="304"/>
        <end position="329"/>
    </location>
</feature>
<reference evidence="3" key="1">
    <citation type="submission" date="2023-07" db="EMBL/GenBank/DDBJ databases">
        <title>A draft genome of Kazachstania heterogenica Y-27499.</title>
        <authorList>
            <person name="Donic C."/>
            <person name="Kralova J.S."/>
            <person name="Fidel L."/>
            <person name="Ben-Dor S."/>
            <person name="Jung S."/>
        </authorList>
    </citation>
    <scope>NUCLEOTIDE SEQUENCE [LARGE SCALE GENOMIC DNA]</scope>
    <source>
        <strain evidence="3">Y27499</strain>
    </source>
</reference>
<name>A0AAN7WJH1_9SACH</name>
<evidence type="ECO:0000256" key="1">
    <source>
        <dbReference type="SAM" id="MobiDB-lite"/>
    </source>
</evidence>
<gene>
    <name evidence="2" type="ORF">RI543_003285</name>
</gene>
<dbReference type="AlphaFoldDB" id="A0AAN7WJH1"/>
<proteinExistence type="predicted"/>
<sequence>MDFNHNNTITRGSSLNLMLNKEPTSTTNDNFTKNIPLHDYPMVIIPGYFKDKRVTLTDPEILFNKDKLNYRNVNLDTRLTSLQKREKKKKIVQLATDFYRINNSTYANNRGVEKGEGVFDIVKVSSRAVAEYFGIPKQSFNDHLTGKHLNSAIHGPQTKSLINDVEFKYLQNVLNVLKLQFSQRYPDKTLLISNKSLQDLINLALIKSHITQEDLSALNYMIHHQKQMQENGNNNNNNNNSDQNDQLNRHLIVLQILFKLLKEDFSDSNSYQIINNEPLFQFFDITMLEELLNQLITLLKLPSTVSSSDNNNNNNNSSSSNGGNASTSSNCDLSFPKTFSKSTLNRLRKRLGLLRQVTKSTQVDTDRSTDIETLKANDTIVSNGSVIENSNTLKRKLEIQNASELEQFTNITYMLTNMQKQLDIFSKTVTGQETVSNRQDFDSILKKMTCIITDKDLGEDTITKINNYRKLRLKLLELLKEIKGPKSMAVSLVDHIAVTSEVILKLVFENVRLKKNLRNLTQVSHNDDNSNNNNNNNLNILNNSTTLSHSSIINSDVQ</sequence>
<evidence type="ECO:0000313" key="2">
    <source>
        <dbReference type="EMBL" id="KAK5779394.1"/>
    </source>
</evidence>
<keyword evidence="3" id="KW-1185">Reference proteome</keyword>
<accession>A0AAN7WJH1</accession>
<evidence type="ECO:0000313" key="3">
    <source>
        <dbReference type="Proteomes" id="UP001306508"/>
    </source>
</evidence>
<comment type="caution">
    <text evidence="2">The sequence shown here is derived from an EMBL/GenBank/DDBJ whole genome shotgun (WGS) entry which is preliminary data.</text>
</comment>
<dbReference type="Proteomes" id="UP001306508">
    <property type="component" value="Unassembled WGS sequence"/>
</dbReference>
<protein>
    <submittedName>
        <fullName evidence="2">Uncharacterized protein</fullName>
    </submittedName>
</protein>
<feature type="compositionally biased region" description="Low complexity" evidence="1">
    <location>
        <begin position="529"/>
        <end position="542"/>
    </location>
</feature>
<feature type="region of interest" description="Disordered" evidence="1">
    <location>
        <begin position="523"/>
        <end position="542"/>
    </location>
</feature>
<organism evidence="2 3">
    <name type="scientific">Arxiozyma heterogenica</name>
    <dbReference type="NCBI Taxonomy" id="278026"/>
    <lineage>
        <taxon>Eukaryota</taxon>
        <taxon>Fungi</taxon>
        <taxon>Dikarya</taxon>
        <taxon>Ascomycota</taxon>
        <taxon>Saccharomycotina</taxon>
        <taxon>Saccharomycetes</taxon>
        <taxon>Saccharomycetales</taxon>
        <taxon>Saccharomycetaceae</taxon>
        <taxon>Arxiozyma</taxon>
    </lineage>
</organism>